<accession>A0A2J8QL66</accession>
<protein>
    <submittedName>
        <fullName evidence="1">ROBO1 isoform 2</fullName>
    </submittedName>
</protein>
<organism evidence="1 2">
    <name type="scientific">Pan troglodytes</name>
    <name type="common">Chimpanzee</name>
    <dbReference type="NCBI Taxonomy" id="9598"/>
    <lineage>
        <taxon>Eukaryota</taxon>
        <taxon>Metazoa</taxon>
        <taxon>Chordata</taxon>
        <taxon>Craniata</taxon>
        <taxon>Vertebrata</taxon>
        <taxon>Euteleostomi</taxon>
        <taxon>Mammalia</taxon>
        <taxon>Eutheria</taxon>
        <taxon>Euarchontoglires</taxon>
        <taxon>Primates</taxon>
        <taxon>Haplorrhini</taxon>
        <taxon>Catarrhini</taxon>
        <taxon>Hominidae</taxon>
        <taxon>Pan</taxon>
    </lineage>
</organism>
<sequence>MKWKHVPFLVMISLLSLSPNHLFLAQLIPGLKPTKELRKIL</sequence>
<evidence type="ECO:0000313" key="1">
    <source>
        <dbReference type="EMBL" id="PNI97035.1"/>
    </source>
</evidence>
<gene>
    <name evidence="1" type="ORF">CK820_G0027145</name>
</gene>
<dbReference type="EMBL" id="NBAG03000030">
    <property type="protein sequence ID" value="PNI97035.1"/>
    <property type="molecule type" value="Genomic_DNA"/>
</dbReference>
<name>A0A2J8QL66_PANTR</name>
<proteinExistence type="predicted"/>
<reference evidence="1 2" key="1">
    <citation type="submission" date="2017-12" db="EMBL/GenBank/DDBJ databases">
        <title>High-resolution comparative analysis of great ape genomes.</title>
        <authorList>
            <person name="Pollen A."/>
            <person name="Hastie A."/>
            <person name="Hormozdiari F."/>
            <person name="Dougherty M."/>
            <person name="Liu R."/>
            <person name="Chaisson M."/>
            <person name="Hoppe E."/>
            <person name="Hill C."/>
            <person name="Pang A."/>
            <person name="Hillier L."/>
            <person name="Baker C."/>
            <person name="Armstrong J."/>
            <person name="Shendure J."/>
            <person name="Paten B."/>
            <person name="Wilson R."/>
            <person name="Chao H."/>
            <person name="Schneider V."/>
            <person name="Ventura M."/>
            <person name="Kronenberg Z."/>
            <person name="Murali S."/>
            <person name="Gordon D."/>
            <person name="Cantsilieris S."/>
            <person name="Munson K."/>
            <person name="Nelson B."/>
            <person name="Raja A."/>
            <person name="Underwood J."/>
            <person name="Diekhans M."/>
            <person name="Fiddes I."/>
            <person name="Haussler D."/>
            <person name="Eichler E."/>
        </authorList>
    </citation>
    <scope>NUCLEOTIDE SEQUENCE [LARGE SCALE GENOMIC DNA]</scope>
    <source>
        <strain evidence="1">Yerkes chimp pedigree #C0471</strain>
    </source>
</reference>
<dbReference type="Proteomes" id="UP000236370">
    <property type="component" value="Unassembled WGS sequence"/>
</dbReference>
<dbReference type="AlphaFoldDB" id="A0A2J8QL66"/>
<comment type="caution">
    <text evidence="1">The sequence shown here is derived from an EMBL/GenBank/DDBJ whole genome shotgun (WGS) entry which is preliminary data.</text>
</comment>
<evidence type="ECO:0000313" key="2">
    <source>
        <dbReference type="Proteomes" id="UP000236370"/>
    </source>
</evidence>